<dbReference type="EMBL" id="CAUYUJ010021165">
    <property type="protein sequence ID" value="CAK0903064.1"/>
    <property type="molecule type" value="Genomic_DNA"/>
</dbReference>
<evidence type="ECO:0000313" key="2">
    <source>
        <dbReference type="Proteomes" id="UP001189429"/>
    </source>
</evidence>
<evidence type="ECO:0008006" key="3">
    <source>
        <dbReference type="Google" id="ProtNLM"/>
    </source>
</evidence>
<feature type="non-terminal residue" evidence="1">
    <location>
        <position position="1"/>
    </location>
</feature>
<keyword evidence="2" id="KW-1185">Reference proteome</keyword>
<evidence type="ECO:0000313" key="1">
    <source>
        <dbReference type="EMBL" id="CAK0903064.1"/>
    </source>
</evidence>
<dbReference type="Proteomes" id="UP001189429">
    <property type="component" value="Unassembled WGS sequence"/>
</dbReference>
<comment type="caution">
    <text evidence="1">The sequence shown here is derived from an EMBL/GenBank/DDBJ whole genome shotgun (WGS) entry which is preliminary data.</text>
</comment>
<proteinExistence type="predicted"/>
<name>A0ABN9XXF9_9DINO</name>
<organism evidence="1 2">
    <name type="scientific">Prorocentrum cordatum</name>
    <dbReference type="NCBI Taxonomy" id="2364126"/>
    <lineage>
        <taxon>Eukaryota</taxon>
        <taxon>Sar</taxon>
        <taxon>Alveolata</taxon>
        <taxon>Dinophyceae</taxon>
        <taxon>Prorocentrales</taxon>
        <taxon>Prorocentraceae</taxon>
        <taxon>Prorocentrum</taxon>
    </lineage>
</organism>
<protein>
    <recommendedName>
        <fullName evidence="3">DNA-directed DNA polymerase</fullName>
    </recommendedName>
</protein>
<accession>A0ABN9XXF9</accession>
<gene>
    <name evidence="1" type="ORF">PCOR1329_LOCUS79482</name>
</gene>
<reference evidence="1" key="1">
    <citation type="submission" date="2023-10" db="EMBL/GenBank/DDBJ databases">
        <authorList>
            <person name="Chen Y."/>
            <person name="Shah S."/>
            <person name="Dougan E. K."/>
            <person name="Thang M."/>
            <person name="Chan C."/>
        </authorList>
    </citation>
    <scope>NUCLEOTIDE SEQUENCE [LARGE SCALE GENOMIC DNA]</scope>
</reference>
<sequence length="695" mass="74746">FNKVAVGFDDGLSWKYMLDDGKSTIEALMQLKAEYAAGTLGPCCEKLTQVLVSGELVVQAVHYPSGDTLERFAFNAHAHDEENNTFLPTTVATKIKLIKSIKATVPGSEWNLVQTWLEGRYGVAKRSSIKRTIAAAKCVSDRVVEFIDERAARLGAKHGMTSGYILGNDYFCSLDAKKQSTRLSDEEQLVAVTVMAKVLDDGASLTIDTFQKAVCRPIKFACVWVKHATNQYSDVLGTPDGHSMKGAIDRTRTNLLMNDGSRAKVVECIATNQQLAPTIVECKVLVDSLKAVRARLRAPALSANSGANCDEAGDALDLELESIAVKGEQDKSRVECRTPEERTADAKAQMHMGAVATFSSQAEFKAEVVRRVTDAHTKSDWVILLDASNTARRVQTSYLELIKSSLSEKVTGRIVCMVGPSMGNAAACSEQMARLWPRANVYDTKVTQGSEHADRSRGSRGDEYIITVELPNAKNGANAIPHILVTTSRGTPSDAMVDRENTNFEAMLEDMMQSEDGGGSGKKIRRWSFARPVATYSAVLRQIGRISACKTCIMVSCTASSNSILAAHAAFAEMLMGAGHRIFALVDRPSARLRWHGQQALLTGLRAACAPAASSAFTSAGCLLENLQLIVVPAASTTVDIADVSFAESPPLSGIDIAVDIRARARAAFAIALNCTGPQTSYMPLPGSARAPSGP</sequence>